<protein>
    <submittedName>
        <fullName evidence="2">Uncharacterized protein</fullName>
    </submittedName>
</protein>
<gene>
    <name evidence="2" type="ORF">EJ03DRAFT_213903</name>
</gene>
<dbReference type="EMBL" id="ML995816">
    <property type="protein sequence ID" value="KAF2772134.1"/>
    <property type="molecule type" value="Genomic_DNA"/>
</dbReference>
<feature type="region of interest" description="Disordered" evidence="1">
    <location>
        <begin position="1"/>
        <end position="37"/>
    </location>
</feature>
<accession>A0A6G1LIZ7</accession>
<name>A0A6G1LIZ7_9PEZI</name>
<reference evidence="2" key="1">
    <citation type="journal article" date="2020" name="Stud. Mycol.">
        <title>101 Dothideomycetes genomes: a test case for predicting lifestyles and emergence of pathogens.</title>
        <authorList>
            <person name="Haridas S."/>
            <person name="Albert R."/>
            <person name="Binder M."/>
            <person name="Bloem J."/>
            <person name="Labutti K."/>
            <person name="Salamov A."/>
            <person name="Andreopoulos B."/>
            <person name="Baker S."/>
            <person name="Barry K."/>
            <person name="Bills G."/>
            <person name="Bluhm B."/>
            <person name="Cannon C."/>
            <person name="Castanera R."/>
            <person name="Culley D."/>
            <person name="Daum C."/>
            <person name="Ezra D."/>
            <person name="Gonzalez J."/>
            <person name="Henrissat B."/>
            <person name="Kuo A."/>
            <person name="Liang C."/>
            <person name="Lipzen A."/>
            <person name="Lutzoni F."/>
            <person name="Magnuson J."/>
            <person name="Mondo S."/>
            <person name="Nolan M."/>
            <person name="Ohm R."/>
            <person name="Pangilinan J."/>
            <person name="Park H.-J."/>
            <person name="Ramirez L."/>
            <person name="Alfaro M."/>
            <person name="Sun H."/>
            <person name="Tritt A."/>
            <person name="Yoshinaga Y."/>
            <person name="Zwiers L.-H."/>
            <person name="Turgeon B."/>
            <person name="Goodwin S."/>
            <person name="Spatafora J."/>
            <person name="Crous P."/>
            <person name="Grigoriev I."/>
        </authorList>
    </citation>
    <scope>NUCLEOTIDE SEQUENCE</scope>
    <source>
        <strain evidence="2">CBS 116005</strain>
    </source>
</reference>
<feature type="compositionally biased region" description="Basic and acidic residues" evidence="1">
    <location>
        <begin position="7"/>
        <end position="22"/>
    </location>
</feature>
<feature type="compositionally biased region" description="Polar residues" evidence="1">
    <location>
        <begin position="356"/>
        <end position="368"/>
    </location>
</feature>
<feature type="region of interest" description="Disordered" evidence="1">
    <location>
        <begin position="305"/>
        <end position="324"/>
    </location>
</feature>
<sequence length="530" mass="59264">MRFLQRPSDHQDQLPKESDPAHTAKQGRKMHENEEISAYFAKVEPQVTATAHAPWVQELSDHRPLQRTARRASRKDAVEPPVDLPEKPFLGFGSRGAAGDSNATAPTNTANFTWSESAVLPRNSKECNYSSGPFPLEVEATQVDGRNRTTVHPSREGPLLHHCVIDGHPNAAELKVENAARESSHKVNGPAVVEVYHTIERPIRRYDQSRVPVNEESQHVTQRIQHLSPRAVRPMEDQQQSFNTSDILDIRQPPSKDHGRIPMIERSTHNSPTVDDKENCDPESLSPMSKLLQNAQRAVTEVTSANVKSAGQDRLSSTTRSNHAQARHLRFLSHDDPDVSAISHAQHKRSALPQRRLQTASTIRTSQRPAPIESARRRAAKTLSRSIFAGDTPQRDRAVDDEMLDNQPDEPPSGWTSHRDYASTGRVEDMVHGPPNSRAPGLYQAQAEHMSIARSTTPRRTHSFALVTDAMRSQLSGFGDLARTPSLRRLSIDREFGDEQQREPVEFGYPSGNAAANDEFAGFWKPHRLY</sequence>
<dbReference type="Proteomes" id="UP000799436">
    <property type="component" value="Unassembled WGS sequence"/>
</dbReference>
<feature type="region of interest" description="Disordered" evidence="1">
    <location>
        <begin position="53"/>
        <end position="109"/>
    </location>
</feature>
<evidence type="ECO:0000256" key="1">
    <source>
        <dbReference type="SAM" id="MobiDB-lite"/>
    </source>
</evidence>
<feature type="region of interest" description="Disordered" evidence="1">
    <location>
        <begin position="265"/>
        <end position="284"/>
    </location>
</feature>
<dbReference type="OrthoDB" id="2537141at2759"/>
<keyword evidence="3" id="KW-1185">Reference proteome</keyword>
<dbReference type="AlphaFoldDB" id="A0A6G1LIZ7"/>
<proteinExistence type="predicted"/>
<evidence type="ECO:0000313" key="3">
    <source>
        <dbReference type="Proteomes" id="UP000799436"/>
    </source>
</evidence>
<evidence type="ECO:0000313" key="2">
    <source>
        <dbReference type="EMBL" id="KAF2772134.1"/>
    </source>
</evidence>
<organism evidence="2 3">
    <name type="scientific">Teratosphaeria nubilosa</name>
    <dbReference type="NCBI Taxonomy" id="161662"/>
    <lineage>
        <taxon>Eukaryota</taxon>
        <taxon>Fungi</taxon>
        <taxon>Dikarya</taxon>
        <taxon>Ascomycota</taxon>
        <taxon>Pezizomycotina</taxon>
        <taxon>Dothideomycetes</taxon>
        <taxon>Dothideomycetidae</taxon>
        <taxon>Mycosphaerellales</taxon>
        <taxon>Teratosphaeriaceae</taxon>
        <taxon>Teratosphaeria</taxon>
    </lineage>
</organism>
<feature type="region of interest" description="Disordered" evidence="1">
    <location>
        <begin position="342"/>
        <end position="420"/>
    </location>
</feature>